<accession>A0ACC0A2I6</accession>
<gene>
    <name evidence="1" type="ORF">M9H77_31937</name>
</gene>
<sequence length="113" mass="13248">MGFSRNEEGMLVRGGQDDNDESDEDDEGNEGQEAMNVDEEESEEEQEEETFRREMRQKKRQEKAEEGQSSEIATSRIHVLKVKENLYFIGKPTVRKFLSVKNRSPYRKLDVLF</sequence>
<dbReference type="EMBL" id="CM044707">
    <property type="protein sequence ID" value="KAI5654750.1"/>
    <property type="molecule type" value="Genomic_DNA"/>
</dbReference>
<reference evidence="2" key="1">
    <citation type="journal article" date="2023" name="Nat. Plants">
        <title>Single-cell RNA sequencing provides a high-resolution roadmap for understanding the multicellular compartmentation of specialized metabolism.</title>
        <authorList>
            <person name="Sun S."/>
            <person name="Shen X."/>
            <person name="Li Y."/>
            <person name="Li Y."/>
            <person name="Wang S."/>
            <person name="Li R."/>
            <person name="Zhang H."/>
            <person name="Shen G."/>
            <person name="Guo B."/>
            <person name="Wei J."/>
            <person name="Xu J."/>
            <person name="St-Pierre B."/>
            <person name="Chen S."/>
            <person name="Sun C."/>
        </authorList>
    </citation>
    <scope>NUCLEOTIDE SEQUENCE [LARGE SCALE GENOMIC DNA]</scope>
</reference>
<evidence type="ECO:0000313" key="1">
    <source>
        <dbReference type="EMBL" id="KAI5654750.1"/>
    </source>
</evidence>
<protein>
    <submittedName>
        <fullName evidence="1">Uncharacterized protein</fullName>
    </submittedName>
</protein>
<evidence type="ECO:0000313" key="2">
    <source>
        <dbReference type="Proteomes" id="UP001060085"/>
    </source>
</evidence>
<organism evidence="1 2">
    <name type="scientific">Catharanthus roseus</name>
    <name type="common">Madagascar periwinkle</name>
    <name type="synonym">Vinca rosea</name>
    <dbReference type="NCBI Taxonomy" id="4058"/>
    <lineage>
        <taxon>Eukaryota</taxon>
        <taxon>Viridiplantae</taxon>
        <taxon>Streptophyta</taxon>
        <taxon>Embryophyta</taxon>
        <taxon>Tracheophyta</taxon>
        <taxon>Spermatophyta</taxon>
        <taxon>Magnoliopsida</taxon>
        <taxon>eudicotyledons</taxon>
        <taxon>Gunneridae</taxon>
        <taxon>Pentapetalae</taxon>
        <taxon>asterids</taxon>
        <taxon>lamiids</taxon>
        <taxon>Gentianales</taxon>
        <taxon>Apocynaceae</taxon>
        <taxon>Rauvolfioideae</taxon>
        <taxon>Vinceae</taxon>
        <taxon>Catharanthinae</taxon>
        <taxon>Catharanthus</taxon>
    </lineage>
</organism>
<dbReference type="Proteomes" id="UP001060085">
    <property type="component" value="Linkage Group LG07"/>
</dbReference>
<name>A0ACC0A2I6_CATRO</name>
<proteinExistence type="predicted"/>
<comment type="caution">
    <text evidence="1">The sequence shown here is derived from an EMBL/GenBank/DDBJ whole genome shotgun (WGS) entry which is preliminary data.</text>
</comment>
<keyword evidence="2" id="KW-1185">Reference proteome</keyword>